<dbReference type="KEGG" id="ypy:YPK_0213"/>
<organism evidence="1">
    <name type="scientific">Yersinia pseudotuberculosis serotype O:3 (strain YPIII)</name>
    <dbReference type="NCBI Taxonomy" id="502800"/>
    <lineage>
        <taxon>Bacteria</taxon>
        <taxon>Pseudomonadati</taxon>
        <taxon>Pseudomonadota</taxon>
        <taxon>Gammaproteobacteria</taxon>
        <taxon>Enterobacterales</taxon>
        <taxon>Yersiniaceae</taxon>
        <taxon>Yersinia</taxon>
    </lineage>
</organism>
<accession>A0A0H3B0E7</accession>
<dbReference type="AlphaFoldDB" id="A0A0H3B0E7"/>
<dbReference type="PATRIC" id="fig|502800.11.peg.818"/>
<name>A0A0H3B0E7_YERPY</name>
<protein>
    <submittedName>
        <fullName evidence="1">Uncharacterized protein</fullName>
    </submittedName>
</protein>
<proteinExistence type="predicted"/>
<dbReference type="RefSeq" id="WP_012303415.1">
    <property type="nucleotide sequence ID" value="NZ_CP009792.1"/>
</dbReference>
<dbReference type="EMBL" id="CP000950">
    <property type="protein sequence ID" value="ACA66526.1"/>
    <property type="molecule type" value="Genomic_DNA"/>
</dbReference>
<evidence type="ECO:0000313" key="1">
    <source>
        <dbReference type="EMBL" id="ACA66526.1"/>
    </source>
</evidence>
<gene>
    <name evidence="1" type="ordered locus">YPK_0213</name>
</gene>
<reference evidence="1" key="1">
    <citation type="submission" date="2008-02" db="EMBL/GenBank/DDBJ databases">
        <title>Complete sequence of Yersinia pseudotuberculosis YPIII.</title>
        <authorList>
            <consortium name="US DOE Joint Genome Institute"/>
            <person name="Challacombe J.F."/>
            <person name="Bruce D."/>
            <person name="Detter J.C."/>
            <person name="Green L."/>
            <person name="Land M."/>
            <person name="Munk C."/>
            <person name="Lindler L.E."/>
            <person name="Nikolich M.P."/>
            <person name="Brettin T."/>
        </authorList>
    </citation>
    <scope>NUCLEOTIDE SEQUENCE</scope>
    <source>
        <strain evidence="1">YPIII</strain>
    </source>
</reference>
<sequence>MAKIIIDITTDSKNRMAVDCRCEATKTDGKDDLAIAKAVSCGLAGHISIKAHEALIKTKRGKKHVH</sequence>